<dbReference type="Pfam" id="PF07883">
    <property type="entry name" value="Cupin_2"/>
    <property type="match status" value="1"/>
</dbReference>
<feature type="domain" description="HTH cro/C1-type" evidence="2">
    <location>
        <begin position="21"/>
        <end position="75"/>
    </location>
</feature>
<comment type="caution">
    <text evidence="3">The sequence shown here is derived from an EMBL/GenBank/DDBJ whole genome shotgun (WGS) entry which is preliminary data.</text>
</comment>
<dbReference type="PANTHER" id="PTHR46797">
    <property type="entry name" value="HTH-TYPE TRANSCRIPTIONAL REGULATOR"/>
    <property type="match status" value="1"/>
</dbReference>
<organism evidence="3 4">
    <name type="scientific">Mycolicibacterium komossense</name>
    <dbReference type="NCBI Taxonomy" id="1779"/>
    <lineage>
        <taxon>Bacteria</taxon>
        <taxon>Bacillati</taxon>
        <taxon>Actinomycetota</taxon>
        <taxon>Actinomycetes</taxon>
        <taxon>Mycobacteriales</taxon>
        <taxon>Mycobacteriaceae</taxon>
        <taxon>Mycolicibacterium</taxon>
    </lineage>
</organism>
<dbReference type="Gene3D" id="2.60.120.10">
    <property type="entry name" value="Jelly Rolls"/>
    <property type="match status" value="1"/>
</dbReference>
<proteinExistence type="predicted"/>
<reference evidence="3 4" key="1">
    <citation type="journal article" date="2022" name="BMC Genomics">
        <title>Comparative genome analysis of mycobacteria focusing on tRNA and non-coding RNA.</title>
        <authorList>
            <person name="Behra P.R.K."/>
            <person name="Pettersson B.M.F."/>
            <person name="Ramesh M."/>
            <person name="Das S."/>
            <person name="Dasgupta S."/>
            <person name="Kirsebom L.A."/>
        </authorList>
    </citation>
    <scope>NUCLEOTIDE SEQUENCE [LARGE SCALE GENOMIC DNA]</scope>
    <source>
        <strain evidence="3 4">DSM 44078</strain>
    </source>
</reference>
<dbReference type="RefSeq" id="WP_264070662.1">
    <property type="nucleotide sequence ID" value="NZ_JACKTY010000041.1"/>
</dbReference>
<dbReference type="InterPro" id="IPR014710">
    <property type="entry name" value="RmlC-like_jellyroll"/>
</dbReference>
<dbReference type="InterPro" id="IPR010982">
    <property type="entry name" value="Lambda_DNA-bd_dom_sf"/>
</dbReference>
<dbReference type="EMBL" id="JACKTY010000041">
    <property type="protein sequence ID" value="MCV7229435.1"/>
    <property type="molecule type" value="Genomic_DNA"/>
</dbReference>
<dbReference type="Gene3D" id="1.10.260.40">
    <property type="entry name" value="lambda repressor-like DNA-binding domains"/>
    <property type="match status" value="1"/>
</dbReference>
<dbReference type="InterPro" id="IPR001387">
    <property type="entry name" value="Cro/C1-type_HTH"/>
</dbReference>
<dbReference type="PROSITE" id="PS50943">
    <property type="entry name" value="HTH_CROC1"/>
    <property type="match status" value="1"/>
</dbReference>
<dbReference type="SMART" id="SM00530">
    <property type="entry name" value="HTH_XRE"/>
    <property type="match status" value="1"/>
</dbReference>
<keyword evidence="1" id="KW-0238">DNA-binding</keyword>
<keyword evidence="4" id="KW-1185">Reference proteome</keyword>
<dbReference type="InterPro" id="IPR011051">
    <property type="entry name" value="RmlC_Cupin_sf"/>
</dbReference>
<dbReference type="PANTHER" id="PTHR46797:SF1">
    <property type="entry name" value="METHYLPHOSPHONATE SYNTHASE"/>
    <property type="match status" value="1"/>
</dbReference>
<protein>
    <submittedName>
        <fullName evidence="3">Helix-turn-helix domain-containing protein</fullName>
    </submittedName>
</protein>
<accession>A0ABT3CJ04</accession>
<evidence type="ECO:0000313" key="3">
    <source>
        <dbReference type="EMBL" id="MCV7229435.1"/>
    </source>
</evidence>
<gene>
    <name evidence="3" type="ORF">H7J73_25830</name>
</gene>
<dbReference type="CDD" id="cd00093">
    <property type="entry name" value="HTH_XRE"/>
    <property type="match status" value="1"/>
</dbReference>
<dbReference type="Proteomes" id="UP001526201">
    <property type="component" value="Unassembled WGS sequence"/>
</dbReference>
<dbReference type="SUPFAM" id="SSF47413">
    <property type="entry name" value="lambda repressor-like DNA-binding domains"/>
    <property type="match status" value="1"/>
</dbReference>
<dbReference type="InterPro" id="IPR013096">
    <property type="entry name" value="Cupin_2"/>
</dbReference>
<evidence type="ECO:0000256" key="1">
    <source>
        <dbReference type="ARBA" id="ARBA00023125"/>
    </source>
</evidence>
<name>A0ABT3CJ04_9MYCO</name>
<dbReference type="CDD" id="cd02209">
    <property type="entry name" value="cupin_XRE_C"/>
    <property type="match status" value="1"/>
</dbReference>
<dbReference type="Pfam" id="PF01381">
    <property type="entry name" value="HTH_3"/>
    <property type="match status" value="1"/>
</dbReference>
<dbReference type="SUPFAM" id="SSF51182">
    <property type="entry name" value="RmlC-like cupins"/>
    <property type="match status" value="1"/>
</dbReference>
<sequence>MPKTTAVESHDEHANTLGERVAAYRRLRGMSMRFLAAGAGVSPSFLSQLERGLSNATINTTRRIAAALGVSLADLVDGEIKYTRGVVRAIDRPLYSADLGCVKHVVSQAPRSSTEIYQGTLEPGGATGISPLSHDHAQEFLIVLRGTVRVTVGPDVYDMYRNDSLEYFSSVPHLVQNVSDEAAEVLWVTDVPNAVVARSVTS</sequence>
<evidence type="ECO:0000259" key="2">
    <source>
        <dbReference type="PROSITE" id="PS50943"/>
    </source>
</evidence>
<evidence type="ECO:0000313" key="4">
    <source>
        <dbReference type="Proteomes" id="UP001526201"/>
    </source>
</evidence>
<dbReference type="InterPro" id="IPR050807">
    <property type="entry name" value="TransReg_Diox_bact_type"/>
</dbReference>